<gene>
    <name evidence="1" type="ORF">SAMN04487988_11345</name>
</gene>
<dbReference type="AlphaFoldDB" id="A0A1I2WKD2"/>
<reference evidence="2" key="1">
    <citation type="submission" date="2016-10" db="EMBL/GenBank/DDBJ databases">
        <authorList>
            <person name="Varghese N."/>
            <person name="Submissions S."/>
        </authorList>
    </citation>
    <scope>NUCLEOTIDE SEQUENCE [LARGE SCALE GENOMIC DNA]</scope>
    <source>
        <strain evidence="2">DSM 19315</strain>
    </source>
</reference>
<protein>
    <submittedName>
        <fullName evidence="1">Uncharacterized protein</fullName>
    </submittedName>
</protein>
<dbReference type="Proteomes" id="UP000199642">
    <property type="component" value="Unassembled WGS sequence"/>
</dbReference>
<dbReference type="EMBL" id="FOPC01000013">
    <property type="protein sequence ID" value="SFH01755.1"/>
    <property type="molecule type" value="Genomic_DNA"/>
</dbReference>
<keyword evidence="2" id="KW-1185">Reference proteome</keyword>
<proteinExistence type="predicted"/>
<evidence type="ECO:0000313" key="1">
    <source>
        <dbReference type="EMBL" id="SFH01755.1"/>
    </source>
</evidence>
<organism evidence="1 2">
    <name type="scientific">Algoriphagus hitonicola</name>
    <dbReference type="NCBI Taxonomy" id="435880"/>
    <lineage>
        <taxon>Bacteria</taxon>
        <taxon>Pseudomonadati</taxon>
        <taxon>Bacteroidota</taxon>
        <taxon>Cytophagia</taxon>
        <taxon>Cytophagales</taxon>
        <taxon>Cyclobacteriaceae</taxon>
        <taxon>Algoriphagus</taxon>
    </lineage>
</organism>
<evidence type="ECO:0000313" key="2">
    <source>
        <dbReference type="Proteomes" id="UP000199642"/>
    </source>
</evidence>
<sequence>MHEFLIEEFDQYAQGRPLKICNYLRLFLRVSAGKIVENRFYQIPGSVLIREFVANSFFRKPLMHEFLFEEFDQYA</sequence>
<accession>A0A1I2WKD2</accession>
<name>A0A1I2WKD2_9BACT</name>